<comment type="caution">
    <text evidence="1">The sequence shown here is derived from an EMBL/GenBank/DDBJ whole genome shotgun (WGS) entry which is preliminary data.</text>
</comment>
<evidence type="ECO:0000313" key="1">
    <source>
        <dbReference type="EMBL" id="GBP10243.1"/>
    </source>
</evidence>
<dbReference type="OrthoDB" id="6339452at2759"/>
<proteinExistence type="predicted"/>
<name>A0A4C1T6X1_EUMVA</name>
<protein>
    <submittedName>
        <fullName evidence="1">Uncharacterized protein</fullName>
    </submittedName>
</protein>
<gene>
    <name evidence="1" type="ORF">EVAR_77635_1</name>
</gene>
<dbReference type="Proteomes" id="UP000299102">
    <property type="component" value="Unassembled WGS sequence"/>
</dbReference>
<dbReference type="AlphaFoldDB" id="A0A4C1T6X1"/>
<keyword evidence="2" id="KW-1185">Reference proteome</keyword>
<sequence length="147" mass="15969">MSAVCDVMLIYSSSFDGGVASADGCEPLSANVTRPKTGRKAWDKCIEYQEKYVYPCEKGVALTGDKVRANHCGHNADELVVGGVDAKIGQFPHMDADGGEDVVLECAGKIVEHLQFNAKPSLYSSMKEKFHSGLAEIIVLNQDFSYF</sequence>
<reference evidence="1 2" key="1">
    <citation type="journal article" date="2019" name="Commun. Biol.">
        <title>The bagworm genome reveals a unique fibroin gene that provides high tensile strength.</title>
        <authorList>
            <person name="Kono N."/>
            <person name="Nakamura H."/>
            <person name="Ohtoshi R."/>
            <person name="Tomita M."/>
            <person name="Numata K."/>
            <person name="Arakawa K."/>
        </authorList>
    </citation>
    <scope>NUCLEOTIDE SEQUENCE [LARGE SCALE GENOMIC DNA]</scope>
</reference>
<accession>A0A4C1T6X1</accession>
<dbReference type="EMBL" id="BGZK01000039">
    <property type="protein sequence ID" value="GBP10243.1"/>
    <property type="molecule type" value="Genomic_DNA"/>
</dbReference>
<organism evidence="1 2">
    <name type="scientific">Eumeta variegata</name>
    <name type="common">Bagworm moth</name>
    <name type="synonym">Eumeta japonica</name>
    <dbReference type="NCBI Taxonomy" id="151549"/>
    <lineage>
        <taxon>Eukaryota</taxon>
        <taxon>Metazoa</taxon>
        <taxon>Ecdysozoa</taxon>
        <taxon>Arthropoda</taxon>
        <taxon>Hexapoda</taxon>
        <taxon>Insecta</taxon>
        <taxon>Pterygota</taxon>
        <taxon>Neoptera</taxon>
        <taxon>Endopterygota</taxon>
        <taxon>Lepidoptera</taxon>
        <taxon>Glossata</taxon>
        <taxon>Ditrysia</taxon>
        <taxon>Tineoidea</taxon>
        <taxon>Psychidae</taxon>
        <taxon>Oiketicinae</taxon>
        <taxon>Eumeta</taxon>
    </lineage>
</organism>
<evidence type="ECO:0000313" key="2">
    <source>
        <dbReference type="Proteomes" id="UP000299102"/>
    </source>
</evidence>